<gene>
    <name evidence="2" type="ORF">QQX98_002179</name>
</gene>
<sequence length="441" mass="48610">MSPTGDRSTGDSDPRSSTSRIGAGQPERDHATPEPPSVERLTPCTDDRCLPHNTDHSGRTESAVQSLLSHLRLPLILDSILRITDENEQLSQGLRSALNQRSVPEQHRIEFFACSLSRNCDDLQDHEQFDGGDVRFHDDVALGSAIEPRSAAEPPAAAGSIEPAYVAENEEGDITPDGRDEVHGSDTQSCADHDEVKQSTFQRTDGRDPQLIHVEDVDERSGRSLDAFCTATFRPKTGVSEGTSAMVSGASASVTGTTLVAMEELGSSILLKNAYRQLAKSPEPALDTLVKELPGSPEKVTVLRLLDSITSDMLLVKGTDFRFDVDSLLRLNGTRWLNDEVILACLHLSDKLAFVRVGFSIRIHRRTRSHSTIPRPFERAVKQMAKWHQQAEARSLLVCFFPLFQHQNHFSLLEINEREGSIFHYDAMGKGGNADVKVRIG</sequence>
<proteinExistence type="predicted"/>
<dbReference type="SUPFAM" id="SSF54001">
    <property type="entry name" value="Cysteine proteinases"/>
    <property type="match status" value="1"/>
</dbReference>
<keyword evidence="3" id="KW-1185">Reference proteome</keyword>
<dbReference type="Gene3D" id="3.40.395.10">
    <property type="entry name" value="Adenoviral Proteinase, Chain A"/>
    <property type="match status" value="1"/>
</dbReference>
<dbReference type="Proteomes" id="UP001498476">
    <property type="component" value="Unassembled WGS sequence"/>
</dbReference>
<feature type="region of interest" description="Disordered" evidence="1">
    <location>
        <begin position="171"/>
        <end position="190"/>
    </location>
</feature>
<evidence type="ECO:0008006" key="4">
    <source>
        <dbReference type="Google" id="ProtNLM"/>
    </source>
</evidence>
<evidence type="ECO:0000256" key="1">
    <source>
        <dbReference type="SAM" id="MobiDB-lite"/>
    </source>
</evidence>
<evidence type="ECO:0000313" key="3">
    <source>
        <dbReference type="Proteomes" id="UP001498476"/>
    </source>
</evidence>
<comment type="caution">
    <text evidence="2">The sequence shown here is derived from an EMBL/GenBank/DDBJ whole genome shotgun (WGS) entry which is preliminary data.</text>
</comment>
<dbReference type="EMBL" id="JAZAVJ010000022">
    <property type="protein sequence ID" value="KAK7421480.1"/>
    <property type="molecule type" value="Genomic_DNA"/>
</dbReference>
<accession>A0ABR1HJX5</accession>
<dbReference type="InterPro" id="IPR038765">
    <property type="entry name" value="Papain-like_cys_pep_sf"/>
</dbReference>
<name>A0ABR1HJX5_9HYPO</name>
<reference evidence="2 3" key="1">
    <citation type="journal article" date="2025" name="Microbiol. Resour. Announc.">
        <title>Draft genome sequences for Neonectria magnoliae and Neonectria punicea, canker pathogens of Liriodendron tulipifera and Acer saccharum in West Virginia.</title>
        <authorList>
            <person name="Petronek H.M."/>
            <person name="Kasson M.T."/>
            <person name="Metheny A.M."/>
            <person name="Stauder C.M."/>
            <person name="Lovett B."/>
            <person name="Lynch S.C."/>
            <person name="Garnas J.R."/>
            <person name="Kasson L.R."/>
            <person name="Stajich J.E."/>
        </authorList>
    </citation>
    <scope>NUCLEOTIDE SEQUENCE [LARGE SCALE GENOMIC DNA]</scope>
    <source>
        <strain evidence="2 3">NRRL 64653</strain>
    </source>
</reference>
<feature type="compositionally biased region" description="Basic and acidic residues" evidence="1">
    <location>
        <begin position="45"/>
        <end position="59"/>
    </location>
</feature>
<protein>
    <recommendedName>
        <fullName evidence="4">Ubiquitin-like protease family profile domain-containing protein</fullName>
    </recommendedName>
</protein>
<feature type="region of interest" description="Disordered" evidence="1">
    <location>
        <begin position="1"/>
        <end position="61"/>
    </location>
</feature>
<organism evidence="2 3">
    <name type="scientific">Neonectria punicea</name>
    <dbReference type="NCBI Taxonomy" id="979145"/>
    <lineage>
        <taxon>Eukaryota</taxon>
        <taxon>Fungi</taxon>
        <taxon>Dikarya</taxon>
        <taxon>Ascomycota</taxon>
        <taxon>Pezizomycotina</taxon>
        <taxon>Sordariomycetes</taxon>
        <taxon>Hypocreomycetidae</taxon>
        <taxon>Hypocreales</taxon>
        <taxon>Nectriaceae</taxon>
        <taxon>Neonectria</taxon>
    </lineage>
</organism>
<evidence type="ECO:0000313" key="2">
    <source>
        <dbReference type="EMBL" id="KAK7421480.1"/>
    </source>
</evidence>